<name>A0A5J6MQB3_9PROT</name>
<dbReference type="AlphaFoldDB" id="A0A5J6MQB3"/>
<keyword evidence="7" id="KW-1185">Reference proteome</keyword>
<gene>
    <name evidence="6" type="ORF">FRZ44_46200</name>
</gene>
<sequence>MAFRPAEGGCLCGAVRYRIEQEPALADICHCAMCRKSAGAPFIAWIAVPYAGFHWTQGKPAAYRSSKDSTRCFCGNCGSQMAMVGGPTPDLVGVSIGSLDEPERFTPTAEGWASVKLPWVKLAMTLESHPENNPAF</sequence>
<dbReference type="PROSITE" id="PS51891">
    <property type="entry name" value="CENP_V_GFA"/>
    <property type="match status" value="1"/>
</dbReference>
<dbReference type="Gene3D" id="3.90.1590.10">
    <property type="entry name" value="glutathione-dependent formaldehyde- activating enzyme (gfa)"/>
    <property type="match status" value="1"/>
</dbReference>
<dbReference type="InterPro" id="IPR011057">
    <property type="entry name" value="Mss4-like_sf"/>
</dbReference>
<dbReference type="PANTHER" id="PTHR33337">
    <property type="entry name" value="GFA DOMAIN-CONTAINING PROTEIN"/>
    <property type="match status" value="1"/>
</dbReference>
<evidence type="ECO:0000313" key="7">
    <source>
        <dbReference type="Proteomes" id="UP000326202"/>
    </source>
</evidence>
<dbReference type="RefSeq" id="WP_151179385.1">
    <property type="nucleotide sequence ID" value="NZ_CP042906.1"/>
</dbReference>
<accession>A0A5J6MQB3</accession>
<keyword evidence="2" id="KW-0479">Metal-binding</keyword>
<proteinExistence type="inferred from homology"/>
<dbReference type="KEGG" id="htq:FRZ44_46200"/>
<comment type="similarity">
    <text evidence="1">Belongs to the Gfa family.</text>
</comment>
<feature type="domain" description="CENP-V/GFA" evidence="5">
    <location>
        <begin position="6"/>
        <end position="113"/>
    </location>
</feature>
<dbReference type="EMBL" id="CP042906">
    <property type="protein sequence ID" value="QEX19307.1"/>
    <property type="molecule type" value="Genomic_DNA"/>
</dbReference>
<keyword evidence="3" id="KW-0862">Zinc</keyword>
<reference evidence="6 7" key="1">
    <citation type="submission" date="2019-08" db="EMBL/GenBank/DDBJ databases">
        <title>Hyperibacter terrae gen. nov., sp. nov. and Hyperibacter viscosus sp. nov., two new members in the family Rhodospirillaceae isolated from the rhizosphere of Hypericum perforatum.</title>
        <authorList>
            <person name="Noviana Z."/>
        </authorList>
    </citation>
    <scope>NUCLEOTIDE SEQUENCE [LARGE SCALE GENOMIC DNA]</scope>
    <source>
        <strain evidence="6 7">R5913</strain>
    </source>
</reference>
<evidence type="ECO:0000313" key="6">
    <source>
        <dbReference type="EMBL" id="QEX19307.1"/>
    </source>
</evidence>
<organism evidence="6 7">
    <name type="scientific">Hypericibacter terrae</name>
    <dbReference type="NCBI Taxonomy" id="2602015"/>
    <lineage>
        <taxon>Bacteria</taxon>
        <taxon>Pseudomonadati</taxon>
        <taxon>Pseudomonadota</taxon>
        <taxon>Alphaproteobacteria</taxon>
        <taxon>Rhodospirillales</taxon>
        <taxon>Dongiaceae</taxon>
        <taxon>Hypericibacter</taxon>
    </lineage>
</organism>
<dbReference type="SUPFAM" id="SSF51316">
    <property type="entry name" value="Mss4-like"/>
    <property type="match status" value="1"/>
</dbReference>
<dbReference type="Pfam" id="PF04828">
    <property type="entry name" value="GFA"/>
    <property type="match status" value="1"/>
</dbReference>
<evidence type="ECO:0000256" key="2">
    <source>
        <dbReference type="ARBA" id="ARBA00022723"/>
    </source>
</evidence>
<evidence type="ECO:0000256" key="4">
    <source>
        <dbReference type="ARBA" id="ARBA00023239"/>
    </source>
</evidence>
<dbReference type="InterPro" id="IPR006913">
    <property type="entry name" value="CENP-V/GFA"/>
</dbReference>
<dbReference type="Proteomes" id="UP000326202">
    <property type="component" value="Chromosome"/>
</dbReference>
<protein>
    <submittedName>
        <fullName evidence="6">Aldehyde-activating protein</fullName>
    </submittedName>
</protein>
<evidence type="ECO:0000256" key="3">
    <source>
        <dbReference type="ARBA" id="ARBA00022833"/>
    </source>
</evidence>
<dbReference type="GO" id="GO:0016846">
    <property type="term" value="F:carbon-sulfur lyase activity"/>
    <property type="evidence" value="ECO:0007669"/>
    <property type="project" value="InterPro"/>
</dbReference>
<keyword evidence="4" id="KW-0456">Lyase</keyword>
<dbReference type="PANTHER" id="PTHR33337:SF40">
    <property type="entry name" value="CENP-V_GFA DOMAIN-CONTAINING PROTEIN-RELATED"/>
    <property type="match status" value="1"/>
</dbReference>
<evidence type="ECO:0000256" key="1">
    <source>
        <dbReference type="ARBA" id="ARBA00005495"/>
    </source>
</evidence>
<dbReference type="OrthoDB" id="9807246at2"/>
<dbReference type="GO" id="GO:0046872">
    <property type="term" value="F:metal ion binding"/>
    <property type="evidence" value="ECO:0007669"/>
    <property type="project" value="UniProtKB-KW"/>
</dbReference>
<evidence type="ECO:0000259" key="5">
    <source>
        <dbReference type="PROSITE" id="PS51891"/>
    </source>
</evidence>